<comment type="caution">
    <text evidence="1">The sequence shown here is derived from an EMBL/GenBank/DDBJ whole genome shotgun (WGS) entry which is preliminary data.</text>
</comment>
<keyword evidence="2" id="KW-1185">Reference proteome</keyword>
<organism evidence="1 2">
    <name type="scientific">Periplaneta americana</name>
    <name type="common">American cockroach</name>
    <name type="synonym">Blatta americana</name>
    <dbReference type="NCBI Taxonomy" id="6978"/>
    <lineage>
        <taxon>Eukaryota</taxon>
        <taxon>Metazoa</taxon>
        <taxon>Ecdysozoa</taxon>
        <taxon>Arthropoda</taxon>
        <taxon>Hexapoda</taxon>
        <taxon>Insecta</taxon>
        <taxon>Pterygota</taxon>
        <taxon>Neoptera</taxon>
        <taxon>Polyneoptera</taxon>
        <taxon>Dictyoptera</taxon>
        <taxon>Blattodea</taxon>
        <taxon>Blattoidea</taxon>
        <taxon>Blattidae</taxon>
        <taxon>Blattinae</taxon>
        <taxon>Periplaneta</taxon>
    </lineage>
</organism>
<evidence type="ECO:0000313" key="1">
    <source>
        <dbReference type="EMBL" id="KAJ4442912.1"/>
    </source>
</evidence>
<gene>
    <name evidence="1" type="ORF">ANN_04506</name>
</gene>
<proteinExistence type="predicted"/>
<reference evidence="1 2" key="1">
    <citation type="journal article" date="2022" name="Allergy">
        <title>Genome assembly and annotation of Periplaneta americana reveal a comprehensive cockroach allergen profile.</title>
        <authorList>
            <person name="Wang L."/>
            <person name="Xiong Q."/>
            <person name="Saelim N."/>
            <person name="Wang L."/>
            <person name="Nong W."/>
            <person name="Wan A.T."/>
            <person name="Shi M."/>
            <person name="Liu X."/>
            <person name="Cao Q."/>
            <person name="Hui J.H.L."/>
            <person name="Sookrung N."/>
            <person name="Leung T.F."/>
            <person name="Tungtrongchitr A."/>
            <person name="Tsui S.K.W."/>
        </authorList>
    </citation>
    <scope>NUCLEOTIDE SEQUENCE [LARGE SCALE GENOMIC DNA]</scope>
    <source>
        <strain evidence="1">PWHHKU_190912</strain>
    </source>
</reference>
<sequence>MAGLCEGGNEPPGSLKASNRKIHIESKQCIVICPVIQQEEKESIPTSSDGCTIVQSLIRGRYVGFKFVEYGEVRYSPMFALQEEACRV</sequence>
<dbReference type="Proteomes" id="UP001148838">
    <property type="component" value="Unassembled WGS sequence"/>
</dbReference>
<name>A0ABQ8TAK0_PERAM</name>
<evidence type="ECO:0000313" key="2">
    <source>
        <dbReference type="Proteomes" id="UP001148838"/>
    </source>
</evidence>
<protein>
    <submittedName>
        <fullName evidence="1">Uncharacterized protein</fullName>
    </submittedName>
</protein>
<accession>A0ABQ8TAK0</accession>
<dbReference type="EMBL" id="JAJSOF020000013">
    <property type="protein sequence ID" value="KAJ4442912.1"/>
    <property type="molecule type" value="Genomic_DNA"/>
</dbReference>